<dbReference type="STRING" id="1202772.A0A1V9YEE4"/>
<dbReference type="InterPro" id="IPR000073">
    <property type="entry name" value="AB_hydrolase_1"/>
</dbReference>
<feature type="chain" id="PRO_5012641845" evidence="4">
    <location>
        <begin position="19"/>
        <end position="678"/>
    </location>
</feature>
<dbReference type="SUPFAM" id="SSF53474">
    <property type="entry name" value="alpha/beta-Hydrolases"/>
    <property type="match status" value="1"/>
</dbReference>
<comment type="similarity">
    <text evidence="1">Belongs to the peptidase S33 family.</text>
</comment>
<evidence type="ECO:0000256" key="4">
    <source>
        <dbReference type="SAM" id="SignalP"/>
    </source>
</evidence>
<sequence length="678" mass="72915">MVTTRVVLLLLFVAVAASDPIKINGWYTCSARTFATPAPAKAASTVDLPPFETTAFSSSEANVWRALIRPLDATPVQALAAQAASTAPVECAEFTLPLCHFGVCSVNGSIPVFVKRMRATKRLASTKALWFLQGGPGASSVAMESLMSMVYNLLDGTADMYTMDHRGTGRSHRLSCTASQIETSGSPTNGQVTSAVLSTCIQDINVQIGGTDATALRSFSTTSAAMDLSAIISSLDNPNTFVYGVSYGTYLVERLMQLANPTIKGYLLDGIVAQSGGKENKFTVFNDWDVNVNEVAQTFIDLCTKDEYCSSKFPSTDLKTTIVNLYERLDTSPQSTKCGQFFSSTSSTPPSGVLRGIFSDLLQSQSMRALIPALVYRFQRCNDDDLLAIANFVIQTQNMEDTVAESDALTSTMLYKLIVVSELWRTPTESSRELKATFMQTIIGSDISSLVRTYCIASGGSDPKCAAEKPPRNEYKFQYPRDAFYDTPISIPKGSSVLLLSGLLDPQTAPKYARYQYDSFVGSAKRLVEFNYSAHGTIVNTPVTTSGAAPCGAQLVASFVQVDGDVTLLDTSCVAKEAPMTFQVRASTATAMLATTDIYDGKPTKVYKKSSSKTPAGDTTYTPSSDHMVSSGYRTATIVGFVLSGLLATALVAVVLRQRKRAARSNAIYVEPAESTTV</sequence>
<dbReference type="InterPro" id="IPR029058">
    <property type="entry name" value="AB_hydrolase_fold"/>
</dbReference>
<feature type="transmembrane region" description="Helical" evidence="3">
    <location>
        <begin position="633"/>
        <end position="656"/>
    </location>
</feature>
<protein>
    <submittedName>
        <fullName evidence="6">Serine protease family S33</fullName>
    </submittedName>
</protein>
<evidence type="ECO:0000259" key="5">
    <source>
        <dbReference type="Pfam" id="PF00561"/>
    </source>
</evidence>
<dbReference type="InterPro" id="IPR051601">
    <property type="entry name" value="Serine_prot/Carboxylest_S33"/>
</dbReference>
<dbReference type="GO" id="GO:0008233">
    <property type="term" value="F:peptidase activity"/>
    <property type="evidence" value="ECO:0007669"/>
    <property type="project" value="UniProtKB-KW"/>
</dbReference>
<keyword evidence="3" id="KW-1133">Transmembrane helix</keyword>
<dbReference type="PANTHER" id="PTHR43248:SF3">
    <property type="entry name" value="AB HYDROLASE-1 DOMAIN-CONTAINING PROTEIN"/>
    <property type="match status" value="1"/>
</dbReference>
<keyword evidence="3" id="KW-0472">Membrane</keyword>
<comment type="caution">
    <text evidence="6">The sequence shown here is derived from an EMBL/GenBank/DDBJ whole genome shotgun (WGS) entry which is preliminary data.</text>
</comment>
<feature type="signal peptide" evidence="4">
    <location>
        <begin position="1"/>
        <end position="18"/>
    </location>
</feature>
<evidence type="ECO:0000256" key="3">
    <source>
        <dbReference type="SAM" id="Phobius"/>
    </source>
</evidence>
<dbReference type="OrthoDB" id="425534at2759"/>
<feature type="domain" description="AB hydrolase-1" evidence="5">
    <location>
        <begin position="129"/>
        <end position="286"/>
    </location>
</feature>
<keyword evidence="3" id="KW-0812">Transmembrane</keyword>
<dbReference type="EMBL" id="JNBR01001930">
    <property type="protein sequence ID" value="OQR84123.1"/>
    <property type="molecule type" value="Genomic_DNA"/>
</dbReference>
<keyword evidence="2" id="KW-0378">Hydrolase</keyword>
<dbReference type="Gene3D" id="3.40.50.1820">
    <property type="entry name" value="alpha/beta hydrolase"/>
    <property type="match status" value="1"/>
</dbReference>
<evidence type="ECO:0000313" key="6">
    <source>
        <dbReference type="EMBL" id="OQR84123.1"/>
    </source>
</evidence>
<keyword evidence="4" id="KW-0732">Signal</keyword>
<accession>A0A1V9YEE4</accession>
<keyword evidence="7" id="KW-1185">Reference proteome</keyword>
<evidence type="ECO:0000256" key="2">
    <source>
        <dbReference type="ARBA" id="ARBA00022801"/>
    </source>
</evidence>
<dbReference type="Proteomes" id="UP000243579">
    <property type="component" value="Unassembled WGS sequence"/>
</dbReference>
<reference evidence="6 7" key="1">
    <citation type="journal article" date="2014" name="Genome Biol. Evol.">
        <title>The secreted proteins of Achlya hypogyna and Thraustotheca clavata identify the ancestral oomycete secretome and reveal gene acquisitions by horizontal gene transfer.</title>
        <authorList>
            <person name="Misner I."/>
            <person name="Blouin N."/>
            <person name="Leonard G."/>
            <person name="Richards T.A."/>
            <person name="Lane C.E."/>
        </authorList>
    </citation>
    <scope>NUCLEOTIDE SEQUENCE [LARGE SCALE GENOMIC DNA]</scope>
    <source>
        <strain evidence="6 7">ATCC 48635</strain>
    </source>
</reference>
<organism evidence="6 7">
    <name type="scientific">Achlya hypogyna</name>
    <name type="common">Oomycete</name>
    <name type="synonym">Protoachlya hypogyna</name>
    <dbReference type="NCBI Taxonomy" id="1202772"/>
    <lineage>
        <taxon>Eukaryota</taxon>
        <taxon>Sar</taxon>
        <taxon>Stramenopiles</taxon>
        <taxon>Oomycota</taxon>
        <taxon>Saprolegniomycetes</taxon>
        <taxon>Saprolegniales</taxon>
        <taxon>Achlyaceae</taxon>
        <taxon>Achlya</taxon>
    </lineage>
</organism>
<dbReference type="PANTHER" id="PTHR43248">
    <property type="entry name" value="2-SUCCINYL-6-HYDROXY-2,4-CYCLOHEXADIENE-1-CARBOXYLATE SYNTHASE"/>
    <property type="match status" value="1"/>
</dbReference>
<dbReference type="Pfam" id="PF00561">
    <property type="entry name" value="Abhydrolase_1"/>
    <property type="match status" value="1"/>
</dbReference>
<proteinExistence type="inferred from homology"/>
<dbReference type="AlphaFoldDB" id="A0A1V9YEE4"/>
<evidence type="ECO:0000313" key="7">
    <source>
        <dbReference type="Proteomes" id="UP000243579"/>
    </source>
</evidence>
<name>A0A1V9YEE4_ACHHY</name>
<dbReference type="GO" id="GO:0006508">
    <property type="term" value="P:proteolysis"/>
    <property type="evidence" value="ECO:0007669"/>
    <property type="project" value="UniProtKB-KW"/>
</dbReference>
<evidence type="ECO:0000256" key="1">
    <source>
        <dbReference type="ARBA" id="ARBA00010088"/>
    </source>
</evidence>
<keyword evidence="6" id="KW-0645">Protease</keyword>
<gene>
    <name evidence="6" type="ORF">ACHHYP_13872</name>
</gene>